<dbReference type="InterPro" id="IPR036390">
    <property type="entry name" value="WH_DNA-bd_sf"/>
</dbReference>
<dbReference type="KEGG" id="cpat:CLPA_c37620"/>
<sequence length="120" mass="14102">MKFDENIPIYIQIMNYIKERIITEELKKGEKLPSVRELAEQMKVNPNTVQRAYQELERENVAHSQRGLGRYITEDEEKIKMLKSEMASEFIDTFIKSMSKLGYTPEEIIDILSKKLEGKC</sequence>
<protein>
    <submittedName>
        <fullName evidence="5">GntR family transcriptional regulator</fullName>
    </submittedName>
    <submittedName>
        <fullName evidence="6">Transcriptional regulator, GntR family</fullName>
    </submittedName>
</protein>
<gene>
    <name evidence="5" type="ORF">CLPA_c37620</name>
    <name evidence="6" type="ORF">CP6013_03442</name>
</gene>
<dbReference type="GO" id="GO:0003700">
    <property type="term" value="F:DNA-binding transcription factor activity"/>
    <property type="evidence" value="ECO:0007669"/>
    <property type="project" value="InterPro"/>
</dbReference>
<dbReference type="AlphaFoldDB" id="A0A0H3J7B2"/>
<dbReference type="Pfam" id="PF00392">
    <property type="entry name" value="GntR"/>
    <property type="match status" value="1"/>
</dbReference>
<organism evidence="5 8">
    <name type="scientific">Clostridium pasteurianum DSM 525 = ATCC 6013</name>
    <dbReference type="NCBI Taxonomy" id="1262449"/>
    <lineage>
        <taxon>Bacteria</taxon>
        <taxon>Bacillati</taxon>
        <taxon>Bacillota</taxon>
        <taxon>Clostridia</taxon>
        <taxon>Eubacteriales</taxon>
        <taxon>Clostridiaceae</taxon>
        <taxon>Clostridium</taxon>
    </lineage>
</organism>
<dbReference type="SMART" id="SM00345">
    <property type="entry name" value="HTH_GNTR"/>
    <property type="match status" value="1"/>
</dbReference>
<keyword evidence="1" id="KW-0805">Transcription regulation</keyword>
<dbReference type="RefSeq" id="WP_003447820.1">
    <property type="nucleotide sequence ID" value="NZ_ANZB01000017.1"/>
</dbReference>
<evidence type="ECO:0000256" key="1">
    <source>
        <dbReference type="ARBA" id="ARBA00023015"/>
    </source>
</evidence>
<feature type="domain" description="HTH gntR-type" evidence="4">
    <location>
        <begin position="7"/>
        <end position="75"/>
    </location>
</feature>
<keyword evidence="3" id="KW-0804">Transcription</keyword>
<dbReference type="KEGG" id="cpae:CPAST_c37620"/>
<evidence type="ECO:0000256" key="3">
    <source>
        <dbReference type="ARBA" id="ARBA00023163"/>
    </source>
</evidence>
<evidence type="ECO:0000313" key="6">
    <source>
        <dbReference type="EMBL" id="KRU14186.1"/>
    </source>
</evidence>
<dbReference type="PANTHER" id="PTHR38445:SF6">
    <property type="entry name" value="GNTR-FAMILY TRANSCRIPTIONAL REGULATOR"/>
    <property type="match status" value="1"/>
</dbReference>
<dbReference type="PATRIC" id="fig|1262449.3.peg.3712"/>
<dbReference type="EMBL" id="JPGY02000001">
    <property type="protein sequence ID" value="KRU14186.1"/>
    <property type="molecule type" value="Genomic_DNA"/>
</dbReference>
<reference evidence="6" key="2">
    <citation type="submission" date="2015-10" db="EMBL/GenBank/DDBJ databases">
        <title>Improved Draft Genome Sequence of Clostridium pasteurianum Strain ATCC 6013 (DSM 525) Using a Hybrid Next-Generation Sequencing Approach.</title>
        <authorList>
            <person name="Pyne M.E."/>
            <person name="Utturkar S.M."/>
            <person name="Brown S.D."/>
            <person name="Moo-Young M."/>
            <person name="Chung D.A."/>
            <person name="Chou P.C."/>
        </authorList>
    </citation>
    <scope>NUCLEOTIDE SEQUENCE</scope>
    <source>
        <strain evidence="6">ATCC 6013</strain>
    </source>
</reference>
<keyword evidence="8" id="KW-1185">Reference proteome</keyword>
<evidence type="ECO:0000259" key="4">
    <source>
        <dbReference type="PROSITE" id="PS50949"/>
    </source>
</evidence>
<dbReference type="CDD" id="cd07377">
    <property type="entry name" value="WHTH_GntR"/>
    <property type="match status" value="1"/>
</dbReference>
<dbReference type="GO" id="GO:0003677">
    <property type="term" value="F:DNA binding"/>
    <property type="evidence" value="ECO:0007669"/>
    <property type="project" value="UniProtKB-KW"/>
</dbReference>
<dbReference type="Proteomes" id="UP000028042">
    <property type="component" value="Unassembled WGS sequence"/>
</dbReference>
<name>A0A0H3J7B2_CLOPA</name>
<keyword evidence="2" id="KW-0238">DNA-binding</keyword>
<reference evidence="5 8" key="1">
    <citation type="journal article" date="2015" name="Genome Announc.">
        <title>Complete Genome Sequence of the Nitrogen-Fixing and Solvent-Producing Clostridium pasteurianum DSM 525.</title>
        <authorList>
            <person name="Poehlein A."/>
            <person name="Grosse-Honebrink A."/>
            <person name="Zhang Y."/>
            <person name="Minton N.P."/>
            <person name="Daniel R."/>
        </authorList>
    </citation>
    <scope>NUCLEOTIDE SEQUENCE [LARGE SCALE GENOMIC DNA]</scope>
    <source>
        <strain evidence="5">DSM 525</strain>
        <strain evidence="8">DSM 525 / ATCC 6013</strain>
    </source>
</reference>
<evidence type="ECO:0000313" key="5">
    <source>
        <dbReference type="EMBL" id="AJA53789.1"/>
    </source>
</evidence>
<proteinExistence type="predicted"/>
<dbReference type="Gene3D" id="1.10.10.10">
    <property type="entry name" value="Winged helix-like DNA-binding domain superfamily/Winged helix DNA-binding domain"/>
    <property type="match status" value="1"/>
</dbReference>
<dbReference type="Proteomes" id="UP000030905">
    <property type="component" value="Chromosome"/>
</dbReference>
<reference evidence="6 7" key="3">
    <citation type="journal article" name="Genome Announc.">
        <title>Improved Draft Genome Sequence of Clostridium pasteurianum Strain ATCC 6013 (DSM 525) Using a Hybrid Next-Generation Sequencing Approach.</title>
        <authorList>
            <person name="Pyne M.E."/>
            <person name="Utturkar S."/>
            <person name="Brown S.D."/>
            <person name="Moo-Young M."/>
            <person name="Chung D.A."/>
            <person name="Chou C.P."/>
        </authorList>
    </citation>
    <scope>NUCLEOTIDE SEQUENCE [LARGE SCALE GENOMIC DNA]</scope>
    <source>
        <strain evidence="6 7">ATCC 6013</strain>
    </source>
</reference>
<dbReference type="SUPFAM" id="SSF46785">
    <property type="entry name" value="Winged helix' DNA-binding domain"/>
    <property type="match status" value="1"/>
</dbReference>
<dbReference type="PANTHER" id="PTHR38445">
    <property type="entry name" value="HTH-TYPE TRANSCRIPTIONAL REPRESSOR YTRA"/>
    <property type="match status" value="1"/>
</dbReference>
<evidence type="ECO:0000313" key="7">
    <source>
        <dbReference type="Proteomes" id="UP000028042"/>
    </source>
</evidence>
<dbReference type="InterPro" id="IPR036388">
    <property type="entry name" value="WH-like_DNA-bd_sf"/>
</dbReference>
<dbReference type="eggNOG" id="COG1725">
    <property type="taxonomic scope" value="Bacteria"/>
</dbReference>
<accession>A0A0H3J7B2</accession>
<dbReference type="GeneID" id="93075854"/>
<dbReference type="PROSITE" id="PS50949">
    <property type="entry name" value="HTH_GNTR"/>
    <property type="match status" value="1"/>
</dbReference>
<evidence type="ECO:0000256" key="2">
    <source>
        <dbReference type="ARBA" id="ARBA00023125"/>
    </source>
</evidence>
<dbReference type="EMBL" id="CP009268">
    <property type="protein sequence ID" value="AJA53789.1"/>
    <property type="molecule type" value="Genomic_DNA"/>
</dbReference>
<dbReference type="InterPro" id="IPR000524">
    <property type="entry name" value="Tscrpt_reg_HTH_GntR"/>
</dbReference>
<evidence type="ECO:0000313" key="8">
    <source>
        <dbReference type="Proteomes" id="UP000030905"/>
    </source>
</evidence>